<dbReference type="AlphaFoldDB" id="A0A8S1DL35"/>
<keyword evidence="2" id="KW-1185">Reference proteome</keyword>
<evidence type="ECO:0000313" key="1">
    <source>
        <dbReference type="EMBL" id="CAB3380733.1"/>
    </source>
</evidence>
<evidence type="ECO:0000313" key="2">
    <source>
        <dbReference type="Proteomes" id="UP000494165"/>
    </source>
</evidence>
<sequence>MELFALDTTKELNDPYFGSNFRFLDIVHVNDTNADMEFLWTSAAPCSKSDPLNKATNSCSSVTWCSNNVQTVLNYTLSLGTLPRPYCMIYRRSTQQLEPTDCSFEALFLCEAPSGAGYKSEMHATFCRRSFNVKQSEAVQIWNTGDLSQAGYGAKVGSPSFIACLERNGSLPYAETKEIFVKLYNYFRSVAPKLTIIWDHGYAVNGTGFMWCRSDVDPLNPSARIPVPVPVAAITNKIPSMLVSLPGKEPNLYAVAVTETLKYDTDVFCRFSPSVKKSCESNVYSTTWNY</sequence>
<protein>
    <submittedName>
        <fullName evidence="1">Uncharacterized protein</fullName>
    </submittedName>
</protein>
<proteinExistence type="predicted"/>
<name>A0A8S1DL35_9INSE</name>
<dbReference type="Proteomes" id="UP000494165">
    <property type="component" value="Unassembled WGS sequence"/>
</dbReference>
<organism evidence="1 2">
    <name type="scientific">Cloeon dipterum</name>
    <dbReference type="NCBI Taxonomy" id="197152"/>
    <lineage>
        <taxon>Eukaryota</taxon>
        <taxon>Metazoa</taxon>
        <taxon>Ecdysozoa</taxon>
        <taxon>Arthropoda</taxon>
        <taxon>Hexapoda</taxon>
        <taxon>Insecta</taxon>
        <taxon>Pterygota</taxon>
        <taxon>Palaeoptera</taxon>
        <taxon>Ephemeroptera</taxon>
        <taxon>Pisciforma</taxon>
        <taxon>Baetidae</taxon>
        <taxon>Cloeon</taxon>
    </lineage>
</organism>
<dbReference type="EMBL" id="CADEPI010000215">
    <property type="protein sequence ID" value="CAB3380733.1"/>
    <property type="molecule type" value="Genomic_DNA"/>
</dbReference>
<accession>A0A8S1DL35</accession>
<reference evidence="1 2" key="1">
    <citation type="submission" date="2020-04" db="EMBL/GenBank/DDBJ databases">
        <authorList>
            <person name="Alioto T."/>
            <person name="Alioto T."/>
            <person name="Gomez Garrido J."/>
        </authorList>
    </citation>
    <scope>NUCLEOTIDE SEQUENCE [LARGE SCALE GENOMIC DNA]</scope>
</reference>
<gene>
    <name evidence="1" type="ORF">CLODIP_2_CD06436</name>
</gene>
<comment type="caution">
    <text evidence="1">The sequence shown here is derived from an EMBL/GenBank/DDBJ whole genome shotgun (WGS) entry which is preliminary data.</text>
</comment>